<evidence type="ECO:0000259" key="2">
    <source>
        <dbReference type="Pfam" id="PF00710"/>
    </source>
</evidence>
<dbReference type="eggNOG" id="COG0252">
    <property type="taxonomic scope" value="Bacteria"/>
</dbReference>
<dbReference type="InterPro" id="IPR006034">
    <property type="entry name" value="Asparaginase/glutaminase-like"/>
</dbReference>
<evidence type="ECO:0000313" key="3">
    <source>
        <dbReference type="EMBL" id="ACZ11478.1"/>
    </source>
</evidence>
<dbReference type="RefSeq" id="WP_012856244.1">
    <property type="nucleotide sequence ID" value="NC_013512.1"/>
</dbReference>
<dbReference type="PROSITE" id="PS51732">
    <property type="entry name" value="ASN_GLN_ASE_3"/>
    <property type="match status" value="1"/>
</dbReference>
<dbReference type="Gene3D" id="3.40.50.1170">
    <property type="entry name" value="L-asparaginase, N-terminal domain"/>
    <property type="match status" value="1"/>
</dbReference>
<keyword evidence="4" id="KW-1185">Reference proteome</keyword>
<dbReference type="AlphaFoldDB" id="D1AZL1"/>
<dbReference type="PANTHER" id="PTHR11707">
    <property type="entry name" value="L-ASPARAGINASE"/>
    <property type="match status" value="1"/>
</dbReference>
<dbReference type="InterPro" id="IPR036152">
    <property type="entry name" value="Asp/glu_Ase-like_sf"/>
</dbReference>
<evidence type="ECO:0000313" key="4">
    <source>
        <dbReference type="Proteomes" id="UP000002222"/>
    </source>
</evidence>
<protein>
    <submittedName>
        <fullName evidence="3">Asparaginase/glutaminase</fullName>
    </submittedName>
</protein>
<dbReference type="PIRSF" id="PIRSF001220">
    <property type="entry name" value="L-ASNase_gatD"/>
    <property type="match status" value="1"/>
</dbReference>
<dbReference type="GO" id="GO:0004067">
    <property type="term" value="F:asparaginase activity"/>
    <property type="evidence" value="ECO:0007669"/>
    <property type="project" value="UniProtKB-UniRule"/>
</dbReference>
<sequence length="164" mass="18390">MEPILILNTGGTFNKRYNPLRGELEVPKDSNAIESILHHCSNTHYTLRSILHKDSLEMNDADRAHIAHTIQTSTSHKILIVHGTDTMDQTARFLALHVKEKCVILTGAMVPFSIDTTEATANFMFALGALHVTEKKGIYIAMHGAIAEHSHLYKNREKGIFERC</sequence>
<gene>
    <name evidence="3" type="ordered locus">Sdel_0441</name>
</gene>
<dbReference type="InterPro" id="IPR037152">
    <property type="entry name" value="L-asparaginase_N_sf"/>
</dbReference>
<accession>D1AZL1</accession>
<dbReference type="SUPFAM" id="SSF53774">
    <property type="entry name" value="Glutaminase/Asparaginase"/>
    <property type="match status" value="1"/>
</dbReference>
<feature type="active site" description="O-isoaspartyl threonine intermediate" evidence="1">
    <location>
        <position position="12"/>
    </location>
</feature>
<dbReference type="STRING" id="525898.Sdel_0441"/>
<organism evidence="3 4">
    <name type="scientific">Sulfurospirillum deleyianum (strain ATCC 51133 / DSM 6946 / 5175)</name>
    <dbReference type="NCBI Taxonomy" id="525898"/>
    <lineage>
        <taxon>Bacteria</taxon>
        <taxon>Pseudomonadati</taxon>
        <taxon>Campylobacterota</taxon>
        <taxon>Epsilonproteobacteria</taxon>
        <taxon>Campylobacterales</taxon>
        <taxon>Sulfurospirillaceae</taxon>
        <taxon>Sulfurospirillum</taxon>
    </lineage>
</organism>
<evidence type="ECO:0000256" key="1">
    <source>
        <dbReference type="PIRSR" id="PIRSR001220-1"/>
    </source>
</evidence>
<dbReference type="HOGENOM" id="CLU_019134_4_2_7"/>
<dbReference type="InterPro" id="IPR027474">
    <property type="entry name" value="L-asparaginase_N"/>
</dbReference>
<name>D1AZL1_SULD5</name>
<dbReference type="PIRSF" id="PIRSF500176">
    <property type="entry name" value="L_ASNase"/>
    <property type="match status" value="1"/>
</dbReference>
<dbReference type="PANTHER" id="PTHR11707:SF28">
    <property type="entry name" value="60 KDA LYSOPHOSPHOLIPASE"/>
    <property type="match status" value="1"/>
</dbReference>
<dbReference type="EMBL" id="CP001816">
    <property type="protein sequence ID" value="ACZ11478.1"/>
    <property type="molecule type" value="Genomic_DNA"/>
</dbReference>
<dbReference type="OrthoDB" id="9788068at2"/>
<dbReference type="Proteomes" id="UP000002222">
    <property type="component" value="Chromosome"/>
</dbReference>
<dbReference type="Pfam" id="PF00710">
    <property type="entry name" value="Asparaginase"/>
    <property type="match status" value="1"/>
</dbReference>
<proteinExistence type="predicted"/>
<reference evidence="3 4" key="2">
    <citation type="journal article" date="2010" name="Stand. Genomic Sci.">
        <title>Complete genome sequence of Sulfurospirillum deleyianum type strain (5175).</title>
        <authorList>
            <person name="Sikorski J."/>
            <person name="Lapidus A."/>
            <person name="Copeland A."/>
            <person name="Glavina Del Rio T."/>
            <person name="Nolan M."/>
            <person name="Lucas S."/>
            <person name="Chen F."/>
            <person name="Tice H."/>
            <person name="Cheng J.F."/>
            <person name="Saunders E."/>
            <person name="Bruce D."/>
            <person name="Goodwin L."/>
            <person name="Pitluck S."/>
            <person name="Ovchinnikova G."/>
            <person name="Pati A."/>
            <person name="Ivanova N."/>
            <person name="Mavromatis K."/>
            <person name="Chen A."/>
            <person name="Palaniappan K."/>
            <person name="Chain P."/>
            <person name="Land M."/>
            <person name="Hauser L."/>
            <person name="Chang Y.J."/>
            <person name="Jeffries C.D."/>
            <person name="Brettin T."/>
            <person name="Detter J.C."/>
            <person name="Han C."/>
            <person name="Rohde M."/>
            <person name="Lang E."/>
            <person name="Spring S."/>
            <person name="Goker M."/>
            <person name="Bristow J."/>
            <person name="Eisen J.A."/>
            <person name="Markowitz V."/>
            <person name="Hugenholtz P."/>
            <person name="Kyrpides N.C."/>
            <person name="Klenk H.P."/>
        </authorList>
    </citation>
    <scope>NUCLEOTIDE SEQUENCE [LARGE SCALE GENOMIC DNA]</scope>
    <source>
        <strain evidence="4">ATCC 51133 / DSM 6946 / 5175</strain>
    </source>
</reference>
<dbReference type="KEGG" id="sdl:Sdel_0441"/>
<feature type="domain" description="L-asparaginase N-terminal" evidence="2">
    <location>
        <begin position="4"/>
        <end position="155"/>
    </location>
</feature>
<reference evidence="4" key="1">
    <citation type="submission" date="2009-11" db="EMBL/GenBank/DDBJ databases">
        <title>The complete genome of Sulfurospirillum deleyianum DSM 6946.</title>
        <authorList>
            <consortium name="US DOE Joint Genome Institute (JGI-PGF)"/>
            <person name="Lucas S."/>
            <person name="Copeland A."/>
            <person name="Lapidus A."/>
            <person name="Glavina del Rio T."/>
            <person name="Dalin E."/>
            <person name="Tice H."/>
            <person name="Bruce D."/>
            <person name="Goodwin L."/>
            <person name="Pitluck S."/>
            <person name="Kyrpides N."/>
            <person name="Mavromatis K."/>
            <person name="Ivanova N."/>
            <person name="Ovchinnikova G."/>
            <person name="Munk A.C."/>
            <person name="Lu M."/>
            <person name="Brettin T."/>
            <person name="Detter J.C."/>
            <person name="Han C."/>
            <person name="Tapia R."/>
            <person name="Larimer F."/>
            <person name="Land M."/>
            <person name="Hauser L."/>
            <person name="Markowitz V."/>
            <person name="Cheng J.F."/>
            <person name="Hugenholtz P."/>
            <person name="Woyke T."/>
            <person name="Wu D."/>
            <person name="Aumann P."/>
            <person name="Schneider S."/>
            <person name="Lang E."/>
            <person name="Spring S."/>
            <person name="Klenk H.P."/>
            <person name="Eisen J.A."/>
        </authorList>
    </citation>
    <scope>NUCLEOTIDE SEQUENCE [LARGE SCALE GENOMIC DNA]</scope>
    <source>
        <strain evidence="4">ATCC 51133 / DSM 6946 / 5175</strain>
    </source>
</reference>
<dbReference type="PRINTS" id="PR00139">
    <property type="entry name" value="ASNGLNASE"/>
</dbReference>